<dbReference type="InterPro" id="IPR036412">
    <property type="entry name" value="HAD-like_sf"/>
</dbReference>
<evidence type="ECO:0000313" key="14">
    <source>
        <dbReference type="Proteomes" id="UP000255265"/>
    </source>
</evidence>
<dbReference type="Gene3D" id="3.40.50.1000">
    <property type="entry name" value="HAD superfamily/HAD-like"/>
    <property type="match status" value="1"/>
</dbReference>
<sequence>MRLALFLDRDGVINVDHGYVHTPETTDFVAGIFDLVATANRRGWLVVVVTNQAGIARGYYDEQQFNTYMAWVRAQFETRGAHIDAIYFCPHHPEHGLGDYRQQCDCRKPAPGMFQAAIRDLGIDPGSSVMVGDSATDMQAADVAGVGTLLLLGSEQVGPRSTNVRRITDLAEVIDALTPASGGRAGSVR</sequence>
<dbReference type="OrthoDB" id="9788272at2"/>
<dbReference type="NCBIfam" id="TIGR01549">
    <property type="entry name" value="HAD-SF-IA-v1"/>
    <property type="match status" value="1"/>
</dbReference>
<evidence type="ECO:0000256" key="11">
    <source>
        <dbReference type="PIRSR" id="PIRSR004682-3"/>
    </source>
</evidence>
<keyword evidence="14" id="KW-1185">Reference proteome</keyword>
<feature type="active site" description="Nucleophile" evidence="10">
    <location>
        <position position="8"/>
    </location>
</feature>
<keyword evidence="2 9" id="KW-0963">Cytoplasm</keyword>
<keyword evidence="6 9" id="KW-0119">Carbohydrate metabolism</keyword>
<feature type="binding site" evidence="12">
    <location>
        <position position="91"/>
    </location>
    <ligand>
        <name>Zn(2+)</name>
        <dbReference type="ChEBI" id="CHEBI:29105"/>
    </ligand>
</feature>
<keyword evidence="12" id="KW-0460">Magnesium</keyword>
<dbReference type="RefSeq" id="WP_114801382.1">
    <property type="nucleotide sequence ID" value="NZ_QQAV01000001.1"/>
</dbReference>
<dbReference type="Pfam" id="PF13242">
    <property type="entry name" value="Hydrolase_like"/>
    <property type="match status" value="1"/>
</dbReference>
<dbReference type="InterPro" id="IPR006549">
    <property type="entry name" value="HAD-SF_hydro_IIIA"/>
</dbReference>
<dbReference type="SUPFAM" id="SSF56784">
    <property type="entry name" value="HAD-like"/>
    <property type="match status" value="1"/>
</dbReference>
<organism evidence="13 14">
    <name type="scientific">Pseudacidovorax intermedius</name>
    <dbReference type="NCBI Taxonomy" id="433924"/>
    <lineage>
        <taxon>Bacteria</taxon>
        <taxon>Pseudomonadati</taxon>
        <taxon>Pseudomonadota</taxon>
        <taxon>Betaproteobacteria</taxon>
        <taxon>Burkholderiales</taxon>
        <taxon>Comamonadaceae</taxon>
        <taxon>Pseudacidovorax</taxon>
    </lineage>
</organism>
<evidence type="ECO:0000256" key="8">
    <source>
        <dbReference type="ARBA" id="ARBA00061616"/>
    </source>
</evidence>
<feature type="binding site" evidence="12">
    <location>
        <position position="8"/>
    </location>
    <ligand>
        <name>Mg(2+)</name>
        <dbReference type="ChEBI" id="CHEBI:18420"/>
    </ligand>
</feature>
<dbReference type="NCBIfam" id="TIGR01656">
    <property type="entry name" value="Histidinol-ppas"/>
    <property type="match status" value="1"/>
</dbReference>
<gene>
    <name evidence="13" type="ORF">DFR41_101178</name>
</gene>
<dbReference type="PANTHER" id="PTHR42891">
    <property type="entry name" value="D-GLYCERO-BETA-D-MANNO-HEPTOSE-1,7-BISPHOSPHATE 7-PHOSPHATASE"/>
    <property type="match status" value="1"/>
</dbReference>
<dbReference type="AlphaFoldDB" id="A0A370FMQ1"/>
<feature type="binding site" evidence="12">
    <location>
        <position position="104"/>
    </location>
    <ligand>
        <name>Zn(2+)</name>
        <dbReference type="ChEBI" id="CHEBI:29105"/>
    </ligand>
</feature>
<dbReference type="PANTHER" id="PTHR42891:SF1">
    <property type="entry name" value="D-GLYCERO-BETA-D-MANNO-HEPTOSE-1,7-BISPHOSPHATE 7-PHOSPHATASE"/>
    <property type="match status" value="1"/>
</dbReference>
<evidence type="ECO:0000256" key="4">
    <source>
        <dbReference type="ARBA" id="ARBA00022801"/>
    </source>
</evidence>
<comment type="subcellular location">
    <subcellularLocation>
        <location evidence="1 9">Cytoplasm</location>
    </subcellularLocation>
</comment>
<dbReference type="NCBIfam" id="TIGR01662">
    <property type="entry name" value="HAD-SF-IIIA"/>
    <property type="match status" value="1"/>
</dbReference>
<dbReference type="GO" id="GO:0005975">
    <property type="term" value="P:carbohydrate metabolic process"/>
    <property type="evidence" value="ECO:0007669"/>
    <property type="project" value="InterPro"/>
</dbReference>
<evidence type="ECO:0000256" key="5">
    <source>
        <dbReference type="ARBA" id="ARBA00022833"/>
    </source>
</evidence>
<feature type="site" description="Stabilizes the phosphoryl group" evidence="11">
    <location>
        <position position="50"/>
    </location>
</feature>
<comment type="similarity">
    <text evidence="8 9">Belongs to the gmhB family.</text>
</comment>
<evidence type="ECO:0000256" key="7">
    <source>
        <dbReference type="ARBA" id="ARBA00031828"/>
    </source>
</evidence>
<comment type="cofactor">
    <cofactor evidence="12">
        <name>Mg(2+)</name>
        <dbReference type="ChEBI" id="CHEBI:18420"/>
    </cofactor>
</comment>
<keyword evidence="3 12" id="KW-0479">Metal-binding</keyword>
<dbReference type="EMBL" id="QQAV01000001">
    <property type="protein sequence ID" value="RDI28425.1"/>
    <property type="molecule type" value="Genomic_DNA"/>
</dbReference>
<dbReference type="InterPro" id="IPR006543">
    <property type="entry name" value="Histidinol-phos"/>
</dbReference>
<feature type="binding site" evidence="12">
    <location>
        <position position="133"/>
    </location>
    <ligand>
        <name>Mg(2+)</name>
        <dbReference type="ChEBI" id="CHEBI:18420"/>
    </ligand>
</feature>
<dbReference type="InterPro" id="IPR004446">
    <property type="entry name" value="Heptose_bisP_phosphatase"/>
</dbReference>
<feature type="binding site" evidence="12">
    <location>
        <position position="89"/>
    </location>
    <ligand>
        <name>Zn(2+)</name>
        <dbReference type="ChEBI" id="CHEBI:29105"/>
    </ligand>
</feature>
<dbReference type="PIRSF" id="PIRSF004682">
    <property type="entry name" value="GmhB"/>
    <property type="match status" value="1"/>
</dbReference>
<accession>A0A370FMQ1</accession>
<dbReference type="GO" id="GO:0046872">
    <property type="term" value="F:metal ion binding"/>
    <property type="evidence" value="ECO:0007669"/>
    <property type="project" value="UniProtKB-KW"/>
</dbReference>
<reference evidence="13 14" key="1">
    <citation type="submission" date="2018-07" db="EMBL/GenBank/DDBJ databases">
        <title>Genomic Encyclopedia of Type Strains, Phase IV (KMG-IV): sequencing the most valuable type-strain genomes for metagenomic binning, comparative biology and taxonomic classification.</title>
        <authorList>
            <person name="Goeker M."/>
        </authorList>
    </citation>
    <scope>NUCLEOTIDE SEQUENCE [LARGE SCALE GENOMIC DNA]</scope>
    <source>
        <strain evidence="13 14">DSM 21352</strain>
    </source>
</reference>
<dbReference type="NCBIfam" id="NF006506">
    <property type="entry name" value="PRK08942.1"/>
    <property type="match status" value="1"/>
</dbReference>
<proteinExistence type="inferred from homology"/>
<dbReference type="InterPro" id="IPR023214">
    <property type="entry name" value="HAD_sf"/>
</dbReference>
<feature type="binding site" evidence="12">
    <location>
        <position position="10"/>
    </location>
    <ligand>
        <name>Mg(2+)</name>
        <dbReference type="ChEBI" id="CHEBI:18420"/>
    </ligand>
</feature>
<evidence type="ECO:0000256" key="12">
    <source>
        <dbReference type="PIRSR" id="PIRSR004682-4"/>
    </source>
</evidence>
<dbReference type="EC" id="3.1.3.-" evidence="9"/>
<dbReference type="NCBIfam" id="TIGR00213">
    <property type="entry name" value="GmhB_yaeD"/>
    <property type="match status" value="1"/>
</dbReference>
<evidence type="ECO:0000256" key="10">
    <source>
        <dbReference type="PIRSR" id="PIRSR004682-1"/>
    </source>
</evidence>
<dbReference type="FunFam" id="3.40.50.1000:FF:000037">
    <property type="entry name" value="D,D-heptose 1,7-bisphosphate phosphatase"/>
    <property type="match status" value="1"/>
</dbReference>
<protein>
    <recommendedName>
        <fullName evidence="7 9">D,D-heptose 1,7-bisphosphate phosphatase</fullName>
        <ecNumber evidence="9">3.1.3.-</ecNumber>
    </recommendedName>
</protein>
<evidence type="ECO:0000256" key="6">
    <source>
        <dbReference type="ARBA" id="ARBA00023277"/>
    </source>
</evidence>
<comment type="cofactor">
    <cofactor evidence="12">
        <name>Zn(2+)</name>
        <dbReference type="ChEBI" id="CHEBI:29105"/>
    </cofactor>
</comment>
<name>A0A370FMQ1_9BURK</name>
<evidence type="ECO:0000256" key="3">
    <source>
        <dbReference type="ARBA" id="ARBA00022723"/>
    </source>
</evidence>
<dbReference type="CDD" id="cd07503">
    <property type="entry name" value="HAD_HisB-N"/>
    <property type="match status" value="1"/>
</dbReference>
<feature type="active site" description="Proton donor" evidence="10">
    <location>
        <position position="10"/>
    </location>
</feature>
<evidence type="ECO:0000313" key="13">
    <source>
        <dbReference type="EMBL" id="RDI28425.1"/>
    </source>
</evidence>
<dbReference type="GO" id="GO:0016791">
    <property type="term" value="F:phosphatase activity"/>
    <property type="evidence" value="ECO:0007669"/>
    <property type="project" value="InterPro"/>
</dbReference>
<evidence type="ECO:0000256" key="2">
    <source>
        <dbReference type="ARBA" id="ARBA00022490"/>
    </source>
</evidence>
<feature type="site" description="Contributes to substrate recognition" evidence="11">
    <location>
        <position position="107"/>
    </location>
</feature>
<comment type="caution">
    <text evidence="13">The sequence shown here is derived from an EMBL/GenBank/DDBJ whole genome shotgun (WGS) entry which is preliminary data.</text>
</comment>
<dbReference type="GO" id="GO:0005737">
    <property type="term" value="C:cytoplasm"/>
    <property type="evidence" value="ECO:0007669"/>
    <property type="project" value="UniProtKB-SubCell"/>
</dbReference>
<evidence type="ECO:0000256" key="1">
    <source>
        <dbReference type="ARBA" id="ARBA00004496"/>
    </source>
</evidence>
<dbReference type="InterPro" id="IPR006439">
    <property type="entry name" value="HAD-SF_hydro_IA"/>
</dbReference>
<feature type="site" description="Stabilizes the phosphoryl group" evidence="11">
    <location>
        <position position="108"/>
    </location>
</feature>
<feature type="binding site" evidence="12">
    <location>
        <position position="106"/>
    </location>
    <ligand>
        <name>Zn(2+)</name>
        <dbReference type="ChEBI" id="CHEBI:29105"/>
    </ligand>
</feature>
<keyword evidence="5 12" id="KW-0862">Zinc</keyword>
<evidence type="ECO:0000256" key="9">
    <source>
        <dbReference type="PIRNR" id="PIRNR004682"/>
    </source>
</evidence>
<keyword evidence="4 9" id="KW-0378">Hydrolase</keyword>
<dbReference type="Proteomes" id="UP000255265">
    <property type="component" value="Unassembled WGS sequence"/>
</dbReference>